<dbReference type="Proteomes" id="UP001589758">
    <property type="component" value="Unassembled WGS sequence"/>
</dbReference>
<organism evidence="1 2">
    <name type="scientific">Thorsellia kenyensis</name>
    <dbReference type="NCBI Taxonomy" id="1549888"/>
    <lineage>
        <taxon>Bacteria</taxon>
        <taxon>Pseudomonadati</taxon>
        <taxon>Pseudomonadota</taxon>
        <taxon>Gammaproteobacteria</taxon>
        <taxon>Enterobacterales</taxon>
        <taxon>Thorselliaceae</taxon>
        <taxon>Thorsellia</taxon>
    </lineage>
</organism>
<evidence type="ECO:0000313" key="2">
    <source>
        <dbReference type="Proteomes" id="UP001589758"/>
    </source>
</evidence>
<comment type="caution">
    <text evidence="1">The sequence shown here is derived from an EMBL/GenBank/DDBJ whole genome shotgun (WGS) entry which is preliminary data.</text>
</comment>
<evidence type="ECO:0000313" key="1">
    <source>
        <dbReference type="EMBL" id="MFC0178584.1"/>
    </source>
</evidence>
<sequence>MKFIRVGSFLFLDLGNHCYTFEDTKDGFKKMFETYWHHRGLTL</sequence>
<reference evidence="1 2" key="1">
    <citation type="submission" date="2024-09" db="EMBL/GenBank/DDBJ databases">
        <authorList>
            <person name="Sun Q."/>
            <person name="Mori K."/>
        </authorList>
    </citation>
    <scope>NUCLEOTIDE SEQUENCE [LARGE SCALE GENOMIC DNA]</scope>
    <source>
        <strain evidence="1 2">CCM 8545</strain>
    </source>
</reference>
<gene>
    <name evidence="1" type="ORF">ACFFIT_00455</name>
</gene>
<name>A0ABV6C6I9_9GAMM</name>
<accession>A0ABV6C6I9</accession>
<dbReference type="EMBL" id="JBHLXE010000012">
    <property type="protein sequence ID" value="MFC0178584.1"/>
    <property type="molecule type" value="Genomic_DNA"/>
</dbReference>
<proteinExistence type="predicted"/>
<protein>
    <submittedName>
        <fullName evidence="1">Uncharacterized protein</fullName>
    </submittedName>
</protein>
<keyword evidence="2" id="KW-1185">Reference proteome</keyword>
<dbReference type="RefSeq" id="WP_385875379.1">
    <property type="nucleotide sequence ID" value="NZ_JBHLXE010000012.1"/>
</dbReference>